<dbReference type="AlphaFoldDB" id="E5KC17"/>
<dbReference type="PANTHER" id="PTHR37946:SF1">
    <property type="entry name" value="SLL1969 PROTEIN"/>
    <property type="match status" value="1"/>
</dbReference>
<evidence type="ECO:0000256" key="1">
    <source>
        <dbReference type="SAM" id="SignalP"/>
    </source>
</evidence>
<reference evidence="2" key="1">
    <citation type="submission" date="2010-07" db="EMBL/GenBank/DDBJ databases">
        <authorList>
            <person name="Lussier F.-X."/>
            <person name="Cote A."/>
            <person name="Shareck F."/>
        </authorList>
    </citation>
    <scope>NUCLEOTIDE SEQUENCE</scope>
</reference>
<sequence length="211" mass="22498">MKKLLARLAFVASAAVAALAPATASANGPIIFVHGYSGSGSNWDIMASRFVASGYPSNQLYKFDYASLVNSNMVSASQLGSLVNTVRARHGNAKVNIIAHSNGGLVTRWYLVMQNGQSNVRRFISLGSPHSGTTWAYACVSPACFEMRPLSTFLITLAGRGCDRSLWSLVDGIIIPASSAACGQSRLTSQVNHLALLTDAGVYNDVRRELQ</sequence>
<dbReference type="EMBL" id="HQ009871">
    <property type="protein sequence ID" value="ADR10200.1"/>
    <property type="molecule type" value="Genomic_DNA"/>
</dbReference>
<dbReference type="Gene3D" id="3.40.50.1820">
    <property type="entry name" value="alpha/beta hydrolase"/>
    <property type="match status" value="1"/>
</dbReference>
<dbReference type="InterPro" id="IPR002918">
    <property type="entry name" value="Lipase_EstA/Esterase_EstB"/>
</dbReference>
<gene>
    <name evidence="2" type="primary">lip</name>
</gene>
<evidence type="ECO:0000313" key="2">
    <source>
        <dbReference type="EMBL" id="ADR10200.1"/>
    </source>
</evidence>
<keyword evidence="1" id="KW-0732">Signal</keyword>
<feature type="signal peptide" evidence="1">
    <location>
        <begin position="1"/>
        <end position="26"/>
    </location>
</feature>
<dbReference type="PANTHER" id="PTHR37946">
    <property type="entry name" value="SLL1969 PROTEIN"/>
    <property type="match status" value="1"/>
</dbReference>
<dbReference type="ESTHER" id="9bact-e5kc17">
    <property type="family name" value="Lipase_2"/>
</dbReference>
<dbReference type="GO" id="GO:0016787">
    <property type="term" value="F:hydrolase activity"/>
    <property type="evidence" value="ECO:0007669"/>
    <property type="project" value="InterPro"/>
</dbReference>
<proteinExistence type="predicted"/>
<protein>
    <submittedName>
        <fullName evidence="2">Lipase</fullName>
    </submittedName>
</protein>
<dbReference type="Pfam" id="PF01674">
    <property type="entry name" value="Lipase_2"/>
    <property type="match status" value="1"/>
</dbReference>
<organism evidence="2">
    <name type="scientific">bacterium enrichment culture clone F5-11</name>
    <dbReference type="NCBI Taxonomy" id="930157"/>
    <lineage>
        <taxon>Bacteria</taxon>
        <taxon>environmental samples</taxon>
    </lineage>
</organism>
<feature type="chain" id="PRO_5003196365" evidence="1">
    <location>
        <begin position="27"/>
        <end position="211"/>
    </location>
</feature>
<reference evidence="2" key="2">
    <citation type="journal article" date="2011" name="J. Ind. Microbiol. Biotechnol.">
        <title>Construction and functional screening of a metagenomic library using a T7 RNA polymerase-based expression cosmid vector.</title>
        <authorList>
            <person name="Lussier F.X."/>
            <person name="Chambenoit O."/>
            <person name="Cote A."/>
            <person name="Hupe J.F."/>
            <person name="Denis F."/>
            <person name="Juteau P."/>
            <person name="Beaudet R."/>
            <person name="Shareck F."/>
        </authorList>
    </citation>
    <scope>NUCLEOTIDE SEQUENCE</scope>
</reference>
<dbReference type="SUPFAM" id="SSF53474">
    <property type="entry name" value="alpha/beta-Hydrolases"/>
    <property type="match status" value="1"/>
</dbReference>
<dbReference type="GO" id="GO:0016042">
    <property type="term" value="P:lipid catabolic process"/>
    <property type="evidence" value="ECO:0007669"/>
    <property type="project" value="InterPro"/>
</dbReference>
<dbReference type="InterPro" id="IPR029058">
    <property type="entry name" value="AB_hydrolase_fold"/>
</dbReference>
<accession>E5KC17</accession>
<name>E5KC17_9BACT</name>